<name>A0A0F9B545_9ZZZZ</name>
<dbReference type="Pfam" id="PF07603">
    <property type="entry name" value="Lcl_C"/>
    <property type="match status" value="1"/>
</dbReference>
<proteinExistence type="predicted"/>
<dbReference type="EMBL" id="LAZR01042696">
    <property type="protein sequence ID" value="KKL08907.1"/>
    <property type="molecule type" value="Genomic_DNA"/>
</dbReference>
<reference evidence="2" key="1">
    <citation type="journal article" date="2015" name="Nature">
        <title>Complex archaea that bridge the gap between prokaryotes and eukaryotes.</title>
        <authorList>
            <person name="Spang A."/>
            <person name="Saw J.H."/>
            <person name="Jorgensen S.L."/>
            <person name="Zaremba-Niedzwiedzka K."/>
            <person name="Martijn J."/>
            <person name="Lind A.E."/>
            <person name="van Eijk R."/>
            <person name="Schleper C."/>
            <person name="Guy L."/>
            <person name="Ettema T.J."/>
        </authorList>
    </citation>
    <scope>NUCLEOTIDE SEQUENCE</scope>
</reference>
<evidence type="ECO:0000259" key="1">
    <source>
        <dbReference type="Pfam" id="PF07603"/>
    </source>
</evidence>
<feature type="domain" description="Lcl C-terminal" evidence="1">
    <location>
        <begin position="56"/>
        <end position="126"/>
    </location>
</feature>
<protein>
    <recommendedName>
        <fullName evidence="1">Lcl C-terminal domain-containing protein</fullName>
    </recommendedName>
</protein>
<sequence>METGITILTRGLPKTGQTITYHSEGDGAYQAGWWKGKLNVNNKTRFVLKTINGDKVVIDRATGLMWAADGDEAGCNESGILYWDEALPYAYNLTFAGFSDWRIPNINELGSIINFGKETPAIDQPPFD</sequence>
<dbReference type="AlphaFoldDB" id="A0A0F9B545"/>
<comment type="caution">
    <text evidence="2">The sequence shown here is derived from an EMBL/GenBank/DDBJ whole genome shotgun (WGS) entry which is preliminary data.</text>
</comment>
<accession>A0A0F9B545</accession>
<feature type="non-terminal residue" evidence="2">
    <location>
        <position position="128"/>
    </location>
</feature>
<gene>
    <name evidence="2" type="ORF">LCGC14_2571200</name>
</gene>
<evidence type="ECO:0000313" key="2">
    <source>
        <dbReference type="EMBL" id="KKL08907.1"/>
    </source>
</evidence>
<dbReference type="InterPro" id="IPR011460">
    <property type="entry name" value="Lcl_C"/>
</dbReference>
<organism evidence="2">
    <name type="scientific">marine sediment metagenome</name>
    <dbReference type="NCBI Taxonomy" id="412755"/>
    <lineage>
        <taxon>unclassified sequences</taxon>
        <taxon>metagenomes</taxon>
        <taxon>ecological metagenomes</taxon>
    </lineage>
</organism>